<dbReference type="Proteomes" id="UP000595437">
    <property type="component" value="Chromosome 20"/>
</dbReference>
<reference evidence="2" key="1">
    <citation type="submission" date="2021-01" db="EMBL/GenBank/DDBJ databases">
        <title>Caligus Genome Assembly.</title>
        <authorList>
            <person name="Gallardo-Escarate C."/>
        </authorList>
    </citation>
    <scope>NUCLEOTIDE SEQUENCE [LARGE SCALE GENOMIC DNA]</scope>
</reference>
<keyword evidence="2" id="KW-1185">Reference proteome</keyword>
<accession>A0A7T8GL91</accession>
<organism evidence="1 2">
    <name type="scientific">Caligus rogercresseyi</name>
    <name type="common">Sea louse</name>
    <dbReference type="NCBI Taxonomy" id="217165"/>
    <lineage>
        <taxon>Eukaryota</taxon>
        <taxon>Metazoa</taxon>
        <taxon>Ecdysozoa</taxon>
        <taxon>Arthropoda</taxon>
        <taxon>Crustacea</taxon>
        <taxon>Multicrustacea</taxon>
        <taxon>Hexanauplia</taxon>
        <taxon>Copepoda</taxon>
        <taxon>Siphonostomatoida</taxon>
        <taxon>Caligidae</taxon>
        <taxon>Caligus</taxon>
    </lineage>
</organism>
<feature type="non-terminal residue" evidence="1">
    <location>
        <position position="53"/>
    </location>
</feature>
<dbReference type="EMBL" id="CP045909">
    <property type="protein sequence ID" value="QQP32310.1"/>
    <property type="molecule type" value="Genomic_DNA"/>
</dbReference>
<proteinExistence type="predicted"/>
<sequence length="53" mass="5985">LPLLMTELQTFLTFETFRTPFHTSLILFLMLSRACTTDSSADQKAKGFKSGEL</sequence>
<name>A0A7T8GL91_CALRO</name>
<dbReference type="AlphaFoldDB" id="A0A7T8GL91"/>
<feature type="non-terminal residue" evidence="1">
    <location>
        <position position="1"/>
    </location>
</feature>
<evidence type="ECO:0000313" key="2">
    <source>
        <dbReference type="Proteomes" id="UP000595437"/>
    </source>
</evidence>
<evidence type="ECO:0000313" key="1">
    <source>
        <dbReference type="EMBL" id="QQP32310.1"/>
    </source>
</evidence>
<gene>
    <name evidence="1" type="ORF">FKW44_024572</name>
</gene>
<protein>
    <submittedName>
        <fullName evidence="1">Uncharacterized protein</fullName>
    </submittedName>
</protein>